<reference evidence="2" key="1">
    <citation type="submission" date="2015-05" db="EMBL/GenBank/DDBJ databases">
        <title>Permanent draft genome of Rhodopirellula islandicus K833.</title>
        <authorList>
            <person name="Kizina J."/>
            <person name="Richter M."/>
            <person name="Glockner F.O."/>
            <person name="Harder J."/>
        </authorList>
    </citation>
    <scope>NUCLEOTIDE SEQUENCE [LARGE SCALE GENOMIC DNA]</scope>
    <source>
        <strain evidence="2">K833</strain>
    </source>
</reference>
<protein>
    <submittedName>
        <fullName evidence="2">Uncharacterized protein</fullName>
    </submittedName>
</protein>
<organism evidence="2 3">
    <name type="scientific">Rhodopirellula islandica</name>
    <dbReference type="NCBI Taxonomy" id="595434"/>
    <lineage>
        <taxon>Bacteria</taxon>
        <taxon>Pseudomonadati</taxon>
        <taxon>Planctomycetota</taxon>
        <taxon>Planctomycetia</taxon>
        <taxon>Pirellulales</taxon>
        <taxon>Pirellulaceae</taxon>
        <taxon>Rhodopirellula</taxon>
    </lineage>
</organism>
<dbReference type="PATRIC" id="fig|595434.4.peg.4893"/>
<evidence type="ECO:0000313" key="3">
    <source>
        <dbReference type="Proteomes" id="UP000036367"/>
    </source>
</evidence>
<comment type="caution">
    <text evidence="2">The sequence shown here is derived from an EMBL/GenBank/DDBJ whole genome shotgun (WGS) entry which is preliminary data.</text>
</comment>
<accession>A0A0J1B8S1</accession>
<evidence type="ECO:0000313" key="2">
    <source>
        <dbReference type="EMBL" id="KLU02861.1"/>
    </source>
</evidence>
<dbReference type="EMBL" id="LECT01000043">
    <property type="protein sequence ID" value="KLU02861.1"/>
    <property type="molecule type" value="Genomic_DNA"/>
</dbReference>
<gene>
    <name evidence="2" type="ORF">RISK_005157</name>
</gene>
<dbReference type="Proteomes" id="UP000036367">
    <property type="component" value="Unassembled WGS sequence"/>
</dbReference>
<feature type="region of interest" description="Disordered" evidence="1">
    <location>
        <begin position="53"/>
        <end position="77"/>
    </location>
</feature>
<feature type="region of interest" description="Disordered" evidence="1">
    <location>
        <begin position="1"/>
        <end position="24"/>
    </location>
</feature>
<evidence type="ECO:0000256" key="1">
    <source>
        <dbReference type="SAM" id="MobiDB-lite"/>
    </source>
</evidence>
<name>A0A0J1B8S1_RHOIS</name>
<sequence>MQPLKSAQPARIASHKAMDATKSWRDDSWKRVPNNCRRFAACPFQVCRSRPRVENPRLTTATAPRLDSPTLHAQTVR</sequence>
<proteinExistence type="predicted"/>
<dbReference type="AlphaFoldDB" id="A0A0J1B8S1"/>
<keyword evidence="3" id="KW-1185">Reference proteome</keyword>